<dbReference type="AlphaFoldDB" id="A0A941ET58"/>
<dbReference type="GO" id="GO:0016491">
    <property type="term" value="F:oxidoreductase activity"/>
    <property type="evidence" value="ECO:0007669"/>
    <property type="project" value="InterPro"/>
</dbReference>
<dbReference type="EMBL" id="JAGSOG010000158">
    <property type="protein sequence ID" value="MBR7836738.1"/>
    <property type="molecule type" value="Genomic_DNA"/>
</dbReference>
<dbReference type="PANTHER" id="PTHR42813">
    <property type="entry name" value="ZINC-TYPE ALCOHOL DEHYDROGENASE-LIKE"/>
    <property type="match status" value="1"/>
</dbReference>
<dbReference type="SMART" id="SM00829">
    <property type="entry name" value="PKS_ER"/>
    <property type="match status" value="1"/>
</dbReference>
<keyword evidence="3" id="KW-0862">Zinc</keyword>
<dbReference type="PANTHER" id="PTHR42813:SF2">
    <property type="entry name" value="DEHYDROGENASE, ZINC-CONTAINING, PUTATIVE (AFU_ORTHOLOGUE AFUA_2G02810)-RELATED"/>
    <property type="match status" value="1"/>
</dbReference>
<dbReference type="SUPFAM" id="SSF50129">
    <property type="entry name" value="GroES-like"/>
    <property type="match status" value="1"/>
</dbReference>
<proteinExistence type="predicted"/>
<evidence type="ECO:0000313" key="6">
    <source>
        <dbReference type="Proteomes" id="UP000675781"/>
    </source>
</evidence>
<gene>
    <name evidence="5" type="ORF">KDL01_25885</name>
</gene>
<evidence type="ECO:0000256" key="3">
    <source>
        <dbReference type="ARBA" id="ARBA00022833"/>
    </source>
</evidence>
<dbReference type="RefSeq" id="WP_212531210.1">
    <property type="nucleotide sequence ID" value="NZ_JAGSOG010000158.1"/>
</dbReference>
<dbReference type="Pfam" id="PF08240">
    <property type="entry name" value="ADH_N"/>
    <property type="match status" value="1"/>
</dbReference>
<reference evidence="5" key="1">
    <citation type="submission" date="2021-04" db="EMBL/GenBank/DDBJ databases">
        <title>Genome based classification of Actinospica acidithermotolerans sp. nov., an actinobacterium isolated from an Indonesian hot spring.</title>
        <authorList>
            <person name="Kusuma A.B."/>
            <person name="Putra K.E."/>
            <person name="Nafisah S."/>
            <person name="Loh J."/>
            <person name="Nouioui I."/>
            <person name="Goodfellow M."/>
        </authorList>
    </citation>
    <scope>NUCLEOTIDE SEQUENCE</scope>
    <source>
        <strain evidence="5">CSCA 57</strain>
    </source>
</reference>
<comment type="cofactor">
    <cofactor evidence="1">
        <name>Zn(2+)</name>
        <dbReference type="ChEBI" id="CHEBI:29105"/>
    </cofactor>
</comment>
<dbReference type="Pfam" id="PF00107">
    <property type="entry name" value="ADH_zinc_N"/>
    <property type="match status" value="1"/>
</dbReference>
<protein>
    <submittedName>
        <fullName evidence="5">Zinc-dependent alcohol dehydrogenase family protein</fullName>
    </submittedName>
</protein>
<dbReference type="InterPro" id="IPR020843">
    <property type="entry name" value="ER"/>
</dbReference>
<dbReference type="GO" id="GO:0046872">
    <property type="term" value="F:metal ion binding"/>
    <property type="evidence" value="ECO:0007669"/>
    <property type="project" value="UniProtKB-KW"/>
</dbReference>
<dbReference type="Gene3D" id="3.40.50.720">
    <property type="entry name" value="NAD(P)-binding Rossmann-like Domain"/>
    <property type="match status" value="1"/>
</dbReference>
<dbReference type="Proteomes" id="UP000675781">
    <property type="component" value="Unassembled WGS sequence"/>
</dbReference>
<evidence type="ECO:0000259" key="4">
    <source>
        <dbReference type="SMART" id="SM00829"/>
    </source>
</evidence>
<keyword evidence="6" id="KW-1185">Reference proteome</keyword>
<accession>A0A941ET58</accession>
<dbReference type="InterPro" id="IPR036291">
    <property type="entry name" value="NAD(P)-bd_dom_sf"/>
</dbReference>
<dbReference type="Gene3D" id="3.90.180.10">
    <property type="entry name" value="Medium-chain alcohol dehydrogenases, catalytic domain"/>
    <property type="match status" value="1"/>
</dbReference>
<evidence type="ECO:0000256" key="2">
    <source>
        <dbReference type="ARBA" id="ARBA00022723"/>
    </source>
</evidence>
<keyword evidence="2" id="KW-0479">Metal-binding</keyword>
<evidence type="ECO:0000256" key="1">
    <source>
        <dbReference type="ARBA" id="ARBA00001947"/>
    </source>
</evidence>
<feature type="domain" description="Enoyl reductase (ER)" evidence="4">
    <location>
        <begin position="10"/>
        <end position="352"/>
    </location>
</feature>
<sequence>MRATLLHGAGDIRVSTVPDPSLRDPRDALVRVTHACICGSDLWPYRSAPESAEGRRIGHEFLGVVEAVGGEVTRLAPGDRVIAPFMYSDGTCTHCRAGWPTSCIAGGFWGGDDTFGRLVDGGQGEYVRVPLADGTLVPVPEETDPKLDPALLSLSDVMGTGHHAAVSARVRQGGTVAVVGDGAVGLCGVLAARRLGAARIIALSRHDDRWRLAEHFGATDRVDERDPVEAAAQVRDMTAGVGVDSALECVGTRQAFDTAVEIARPGGAIGYVGVPQDLVERRAEIPLRLMFERNLTLSGGLAPARAYLPDLLADVLAGSLDPGPVFDLVLPLAEAADGYRAMAERTAVKVLLTP</sequence>
<comment type="caution">
    <text evidence="5">The sequence shown here is derived from an EMBL/GenBank/DDBJ whole genome shotgun (WGS) entry which is preliminary data.</text>
</comment>
<dbReference type="CDD" id="cd08287">
    <property type="entry name" value="FDH_like_ADH3"/>
    <property type="match status" value="1"/>
</dbReference>
<organism evidence="5 6">
    <name type="scientific">Actinospica durhamensis</name>
    <dbReference type="NCBI Taxonomy" id="1508375"/>
    <lineage>
        <taxon>Bacteria</taxon>
        <taxon>Bacillati</taxon>
        <taxon>Actinomycetota</taxon>
        <taxon>Actinomycetes</taxon>
        <taxon>Catenulisporales</taxon>
        <taxon>Actinospicaceae</taxon>
        <taxon>Actinospica</taxon>
    </lineage>
</organism>
<dbReference type="InterPro" id="IPR013149">
    <property type="entry name" value="ADH-like_C"/>
</dbReference>
<dbReference type="SUPFAM" id="SSF51735">
    <property type="entry name" value="NAD(P)-binding Rossmann-fold domains"/>
    <property type="match status" value="1"/>
</dbReference>
<evidence type="ECO:0000313" key="5">
    <source>
        <dbReference type="EMBL" id="MBR7836738.1"/>
    </source>
</evidence>
<name>A0A941ET58_9ACTN</name>
<dbReference type="InterPro" id="IPR011032">
    <property type="entry name" value="GroES-like_sf"/>
</dbReference>
<dbReference type="InterPro" id="IPR013154">
    <property type="entry name" value="ADH-like_N"/>
</dbReference>